<dbReference type="InterPro" id="IPR006139">
    <property type="entry name" value="D-isomer_2_OHA_DH_cat_dom"/>
</dbReference>
<dbReference type="CDD" id="cd12156">
    <property type="entry name" value="HPPR"/>
    <property type="match status" value="1"/>
</dbReference>
<dbReference type="FunFam" id="3.40.50.720:FF:000213">
    <property type="entry name" value="Putative 2-hydroxyacid dehydrogenase"/>
    <property type="match status" value="1"/>
</dbReference>
<evidence type="ECO:0000313" key="8">
    <source>
        <dbReference type="EMBL" id="KSU69651.1"/>
    </source>
</evidence>
<feature type="domain" description="D-isomer specific 2-hydroxyacid dehydrogenase catalytic" evidence="6">
    <location>
        <begin position="49"/>
        <end position="323"/>
    </location>
</feature>
<evidence type="ECO:0000259" key="6">
    <source>
        <dbReference type="Pfam" id="PF00389"/>
    </source>
</evidence>
<dbReference type="InterPro" id="IPR050223">
    <property type="entry name" value="D-isomer_2-hydroxyacid_DH"/>
</dbReference>
<evidence type="ECO:0000256" key="5">
    <source>
        <dbReference type="RuleBase" id="RU003719"/>
    </source>
</evidence>
<evidence type="ECO:0000313" key="9">
    <source>
        <dbReference type="Proteomes" id="UP000053199"/>
    </source>
</evidence>
<evidence type="ECO:0000256" key="3">
    <source>
        <dbReference type="ARBA" id="ARBA00023002"/>
    </source>
</evidence>
<protein>
    <submittedName>
        <fullName evidence="8">Hydroxyacid dehydrogenase</fullName>
    </submittedName>
</protein>
<dbReference type="PANTHER" id="PTHR10996">
    <property type="entry name" value="2-HYDROXYACID DEHYDROGENASE-RELATED"/>
    <property type="match status" value="1"/>
</dbReference>
<dbReference type="InterPro" id="IPR036291">
    <property type="entry name" value="NAD(P)-bd_dom_sf"/>
</dbReference>
<dbReference type="Pfam" id="PF02826">
    <property type="entry name" value="2-Hacid_dh_C"/>
    <property type="match status" value="1"/>
</dbReference>
<keyword evidence="4" id="KW-0520">NAD</keyword>
<dbReference type="GO" id="GO:0005829">
    <property type="term" value="C:cytosol"/>
    <property type="evidence" value="ECO:0007669"/>
    <property type="project" value="TreeGrafter"/>
</dbReference>
<dbReference type="PANTHER" id="PTHR10996:SF178">
    <property type="entry name" value="2-HYDROXYACID DEHYDROGENASE YGL185C-RELATED"/>
    <property type="match status" value="1"/>
</dbReference>
<dbReference type="GO" id="GO:0016618">
    <property type="term" value="F:hydroxypyruvate reductase [NAD(P)H] activity"/>
    <property type="evidence" value="ECO:0007669"/>
    <property type="project" value="TreeGrafter"/>
</dbReference>
<organism evidence="8 9">
    <name type="scientific">Pseudarthrobacter enclensis</name>
    <dbReference type="NCBI Taxonomy" id="993070"/>
    <lineage>
        <taxon>Bacteria</taxon>
        <taxon>Bacillati</taxon>
        <taxon>Actinomycetota</taxon>
        <taxon>Actinomycetes</taxon>
        <taxon>Micrococcales</taxon>
        <taxon>Micrococcaceae</taxon>
        <taxon>Pseudarthrobacter</taxon>
    </lineage>
</organism>
<sequence>MGPKPRVLDMNSISVLQVGPLMPVVQETIARDYGAVRLPDAPEERAGFLAREGGTFEVAVTSGRFGVGTELMRALPNLRAVVNFGVGYDTTDVAQAVERGITVTNTPDVLNDCVADTAIALYVDLLRGTSAADRYVRRGDWLSKGNFPLATKASGRKVGILGLGRIGKVIARRLEGFDCEISYHSRNPVAGTSYRYAASPRELAEGCEVLIVAAAGGAGSARLVDAGVIEALGPRGYLINIARGSVVDQDALVDALLSGRLAGAGLDVFVDEPKVPEDLLALDNVVLLPHVGSGTHETRAAMADLTLANLRSIVETGSALSPVHP</sequence>
<dbReference type="GO" id="GO:0051287">
    <property type="term" value="F:NAD binding"/>
    <property type="evidence" value="ECO:0007669"/>
    <property type="project" value="InterPro"/>
</dbReference>
<dbReference type="PROSITE" id="PS00065">
    <property type="entry name" value="D_2_HYDROXYACID_DH_1"/>
    <property type="match status" value="1"/>
</dbReference>
<dbReference type="InterPro" id="IPR029752">
    <property type="entry name" value="D-isomer_DH_CS1"/>
</dbReference>
<dbReference type="SUPFAM" id="SSF52283">
    <property type="entry name" value="Formate/glycerate dehydrogenase catalytic domain-like"/>
    <property type="match status" value="1"/>
</dbReference>
<keyword evidence="2" id="KW-0521">NADP</keyword>
<accession>A0A0V8I4C8</accession>
<feature type="domain" description="D-isomer specific 2-hydroxyacid dehydrogenase NAD-binding" evidence="7">
    <location>
        <begin position="120"/>
        <end position="292"/>
    </location>
</feature>
<dbReference type="AlphaFoldDB" id="A0A0V8I4C8"/>
<reference evidence="8 9" key="1">
    <citation type="journal article" date="2014" name="Arch. Microbiol.">
        <title>Arthrobacter enclensis sp. nov., isolated from sediment sample.</title>
        <authorList>
            <person name="Dastager S.G."/>
            <person name="Liu Q."/>
            <person name="Tang S.K."/>
            <person name="Krishnamurthi S."/>
            <person name="Lee J.C."/>
            <person name="Li W.J."/>
        </authorList>
    </citation>
    <scope>NUCLEOTIDE SEQUENCE [LARGE SCALE GENOMIC DNA]</scope>
    <source>
        <strain evidence="8 9">NIO-1008</strain>
    </source>
</reference>
<comment type="caution">
    <text evidence="8">The sequence shown here is derived from an EMBL/GenBank/DDBJ whole genome shotgun (WGS) entry which is preliminary data.</text>
</comment>
<dbReference type="Gene3D" id="3.40.50.720">
    <property type="entry name" value="NAD(P)-binding Rossmann-like Domain"/>
    <property type="match status" value="2"/>
</dbReference>
<name>A0A0V8I4C8_9MICC</name>
<dbReference type="InterPro" id="IPR006140">
    <property type="entry name" value="D-isomer_DH_NAD-bd"/>
</dbReference>
<dbReference type="SUPFAM" id="SSF51735">
    <property type="entry name" value="NAD(P)-binding Rossmann-fold domains"/>
    <property type="match status" value="1"/>
</dbReference>
<keyword evidence="9" id="KW-1185">Reference proteome</keyword>
<keyword evidence="3 5" id="KW-0560">Oxidoreductase</keyword>
<dbReference type="Pfam" id="PF00389">
    <property type="entry name" value="2-Hacid_dh"/>
    <property type="match status" value="1"/>
</dbReference>
<proteinExistence type="inferred from homology"/>
<dbReference type="GO" id="GO:0030267">
    <property type="term" value="F:glyoxylate reductase (NADPH) activity"/>
    <property type="evidence" value="ECO:0007669"/>
    <property type="project" value="TreeGrafter"/>
</dbReference>
<evidence type="ECO:0000259" key="7">
    <source>
        <dbReference type="Pfam" id="PF02826"/>
    </source>
</evidence>
<evidence type="ECO:0000256" key="4">
    <source>
        <dbReference type="ARBA" id="ARBA00023027"/>
    </source>
</evidence>
<dbReference type="Proteomes" id="UP000053199">
    <property type="component" value="Unassembled WGS sequence"/>
</dbReference>
<gene>
    <name evidence="8" type="ORF">AS031_18745</name>
</gene>
<evidence type="ECO:0000256" key="1">
    <source>
        <dbReference type="ARBA" id="ARBA00005854"/>
    </source>
</evidence>
<evidence type="ECO:0000256" key="2">
    <source>
        <dbReference type="ARBA" id="ARBA00022857"/>
    </source>
</evidence>
<dbReference type="STRING" id="993070.AS031_18745"/>
<comment type="similarity">
    <text evidence="1 5">Belongs to the D-isomer specific 2-hydroxyacid dehydrogenase family.</text>
</comment>
<dbReference type="EMBL" id="LNQM01000012">
    <property type="protein sequence ID" value="KSU69651.1"/>
    <property type="molecule type" value="Genomic_DNA"/>
</dbReference>